<accession>A0ABV4GHR8</accession>
<dbReference type="RefSeq" id="WP_370091034.1">
    <property type="nucleotide sequence ID" value="NZ_JBGBZN010000002.1"/>
</dbReference>
<gene>
    <name evidence="1" type="ORF">ABH992_003258</name>
</gene>
<dbReference type="EMBL" id="JBGBZN010000002">
    <property type="protein sequence ID" value="MEY9470859.1"/>
    <property type="molecule type" value="Genomic_DNA"/>
</dbReference>
<sequence length="186" mass="21421">MGRAEYEEEVRGWLDLQMVRGRYSSTFMRQLAEMMEQRSGHVFLIYNEIASLEGADHARPTGTKDAQPLAGVLSGLMHKHYFQPGSILKNIQNFMSSHRCEALIKKAQTRVDVPDEQKINYLLHTASISGLERRSQSRKLTGEWIVYKRHDNANYYLTLGSHANTDVILERVLACRSEFPELRLPR</sequence>
<proteinExistence type="predicted"/>
<evidence type="ECO:0000313" key="1">
    <source>
        <dbReference type="EMBL" id="MEY9470859.1"/>
    </source>
</evidence>
<dbReference type="Proteomes" id="UP001565474">
    <property type="component" value="Unassembled WGS sequence"/>
</dbReference>
<comment type="caution">
    <text evidence="1">The sequence shown here is derived from an EMBL/GenBank/DDBJ whole genome shotgun (WGS) entry which is preliminary data.</text>
</comment>
<reference evidence="1 2" key="1">
    <citation type="submission" date="2024-07" db="EMBL/GenBank/DDBJ databases">
        <title>Genomic Encyclopedia of Type Strains, Phase V (KMG-V): Genome sequencing to study the core and pangenomes of soil and plant-associated prokaryotes.</title>
        <authorList>
            <person name="Whitman W."/>
        </authorList>
    </citation>
    <scope>NUCLEOTIDE SEQUENCE [LARGE SCALE GENOMIC DNA]</scope>
    <source>
        <strain evidence="1 2">USDA 222</strain>
    </source>
</reference>
<keyword evidence="2" id="KW-1185">Reference proteome</keyword>
<organism evidence="1 2">
    <name type="scientific">Bradyrhizobium yuanmingense</name>
    <dbReference type="NCBI Taxonomy" id="108015"/>
    <lineage>
        <taxon>Bacteria</taxon>
        <taxon>Pseudomonadati</taxon>
        <taxon>Pseudomonadota</taxon>
        <taxon>Alphaproteobacteria</taxon>
        <taxon>Hyphomicrobiales</taxon>
        <taxon>Nitrobacteraceae</taxon>
        <taxon>Bradyrhizobium</taxon>
    </lineage>
</organism>
<evidence type="ECO:0000313" key="2">
    <source>
        <dbReference type="Proteomes" id="UP001565474"/>
    </source>
</evidence>
<protein>
    <submittedName>
        <fullName evidence="1">Ribulose bisphosphate carboxylase small subunit</fullName>
    </submittedName>
</protein>
<name>A0ABV4GHR8_9BRAD</name>